<evidence type="ECO:0000256" key="3">
    <source>
        <dbReference type="ARBA" id="ARBA00022553"/>
    </source>
</evidence>
<reference evidence="11 12" key="1">
    <citation type="journal article" date="2022" name="Allergy">
        <title>Genome assembly and annotation of Periplaneta americana reveal a comprehensive cockroach allergen profile.</title>
        <authorList>
            <person name="Wang L."/>
            <person name="Xiong Q."/>
            <person name="Saelim N."/>
            <person name="Wang L."/>
            <person name="Nong W."/>
            <person name="Wan A.T."/>
            <person name="Shi M."/>
            <person name="Liu X."/>
            <person name="Cao Q."/>
            <person name="Hui J.H.L."/>
            <person name="Sookrung N."/>
            <person name="Leung T.F."/>
            <person name="Tungtrongchitr A."/>
            <person name="Tsui S.K.W."/>
        </authorList>
    </citation>
    <scope>NUCLEOTIDE SEQUENCE [LARGE SCALE GENOMIC DNA]</scope>
    <source>
        <strain evidence="11">PWHHKU_190912</strain>
    </source>
</reference>
<dbReference type="InterPro" id="IPR011009">
    <property type="entry name" value="Kinase-like_dom_sf"/>
</dbReference>
<protein>
    <recommendedName>
        <fullName evidence="1">non-specific serine/threonine protein kinase</fullName>
        <ecNumber evidence="1">2.7.11.1</ecNumber>
    </recommendedName>
</protein>
<dbReference type="EMBL" id="JAJSOF020000015">
    <property type="protein sequence ID" value="KAJ4442171.1"/>
    <property type="molecule type" value="Genomic_DNA"/>
</dbReference>
<dbReference type="PANTHER" id="PTHR11042">
    <property type="entry name" value="EUKARYOTIC TRANSLATION INITIATION FACTOR 2-ALPHA KINASE EIF2-ALPHA KINASE -RELATED"/>
    <property type="match status" value="1"/>
</dbReference>
<accession>A0ABQ8T888</accession>
<dbReference type="PANTHER" id="PTHR11042:SF187">
    <property type="entry name" value="EUKARYOTIC TRANSLATION INITIATION FACTOR 2-ALPHA KINASE 2"/>
    <property type="match status" value="1"/>
</dbReference>
<evidence type="ECO:0000259" key="10">
    <source>
        <dbReference type="PROSITE" id="PS50011"/>
    </source>
</evidence>
<dbReference type="Gene3D" id="3.30.200.20">
    <property type="entry name" value="Phosphorylase Kinase, domain 1"/>
    <property type="match status" value="2"/>
</dbReference>
<evidence type="ECO:0000256" key="5">
    <source>
        <dbReference type="ARBA" id="ARBA00022741"/>
    </source>
</evidence>
<name>A0ABQ8T888_PERAM</name>
<evidence type="ECO:0000256" key="2">
    <source>
        <dbReference type="ARBA" id="ARBA00022527"/>
    </source>
</evidence>
<evidence type="ECO:0000313" key="12">
    <source>
        <dbReference type="Proteomes" id="UP001148838"/>
    </source>
</evidence>
<feature type="domain" description="Protein kinase" evidence="10">
    <location>
        <begin position="261"/>
        <end position="767"/>
    </location>
</feature>
<dbReference type="InterPro" id="IPR054521">
    <property type="entry name" value="HRI2_3H"/>
</dbReference>
<dbReference type="SUPFAM" id="SSF56112">
    <property type="entry name" value="Protein kinase-like (PK-like)"/>
    <property type="match status" value="2"/>
</dbReference>
<organism evidence="11 12">
    <name type="scientific">Periplaneta americana</name>
    <name type="common">American cockroach</name>
    <name type="synonym">Blatta americana</name>
    <dbReference type="NCBI Taxonomy" id="6978"/>
    <lineage>
        <taxon>Eukaryota</taxon>
        <taxon>Metazoa</taxon>
        <taxon>Ecdysozoa</taxon>
        <taxon>Arthropoda</taxon>
        <taxon>Hexapoda</taxon>
        <taxon>Insecta</taxon>
        <taxon>Pterygota</taxon>
        <taxon>Neoptera</taxon>
        <taxon>Polyneoptera</taxon>
        <taxon>Dictyoptera</taxon>
        <taxon>Blattodea</taxon>
        <taxon>Blattoidea</taxon>
        <taxon>Blattidae</taxon>
        <taxon>Blattinae</taxon>
        <taxon>Periplaneta</taxon>
    </lineage>
</organism>
<dbReference type="PROSITE" id="PS50011">
    <property type="entry name" value="PROTEIN_KINASE_DOM"/>
    <property type="match status" value="1"/>
</dbReference>
<evidence type="ECO:0000256" key="1">
    <source>
        <dbReference type="ARBA" id="ARBA00012513"/>
    </source>
</evidence>
<feature type="region of interest" description="Disordered" evidence="9">
    <location>
        <begin position="400"/>
        <end position="433"/>
    </location>
</feature>
<gene>
    <name evidence="11" type="ORF">ANN_12037</name>
</gene>
<dbReference type="Gene3D" id="1.10.510.10">
    <property type="entry name" value="Transferase(Phosphotransferase) domain 1"/>
    <property type="match status" value="1"/>
</dbReference>
<dbReference type="InterPro" id="IPR050339">
    <property type="entry name" value="CC_SR_Kinase"/>
</dbReference>
<keyword evidence="2" id="KW-0723">Serine/threonine-protein kinase</keyword>
<feature type="compositionally biased region" description="Basic and acidic residues" evidence="9">
    <location>
        <begin position="401"/>
        <end position="411"/>
    </location>
</feature>
<dbReference type="EC" id="2.7.11.1" evidence="1"/>
<keyword evidence="6" id="KW-0418">Kinase</keyword>
<keyword evidence="8" id="KW-0175">Coiled coil</keyword>
<evidence type="ECO:0000256" key="4">
    <source>
        <dbReference type="ARBA" id="ARBA00022679"/>
    </source>
</evidence>
<keyword evidence="7" id="KW-0067">ATP-binding</keyword>
<evidence type="ECO:0000313" key="11">
    <source>
        <dbReference type="EMBL" id="KAJ4442171.1"/>
    </source>
</evidence>
<evidence type="ECO:0000256" key="6">
    <source>
        <dbReference type="ARBA" id="ARBA00022777"/>
    </source>
</evidence>
<keyword evidence="5" id="KW-0547">Nucleotide-binding</keyword>
<feature type="coiled-coil region" evidence="8">
    <location>
        <begin position="783"/>
        <end position="810"/>
    </location>
</feature>
<evidence type="ECO:0000256" key="9">
    <source>
        <dbReference type="SAM" id="MobiDB-lite"/>
    </source>
</evidence>
<dbReference type="InterPro" id="IPR000719">
    <property type="entry name" value="Prot_kinase_dom"/>
</dbReference>
<comment type="caution">
    <text evidence="11">The sequence shown here is derived from an EMBL/GenBank/DDBJ whole genome shotgun (WGS) entry which is preliminary data.</text>
</comment>
<evidence type="ECO:0000256" key="8">
    <source>
        <dbReference type="SAM" id="Coils"/>
    </source>
</evidence>
<keyword evidence="4" id="KW-0808">Transferase</keyword>
<keyword evidence="3" id="KW-0597">Phosphoprotein</keyword>
<sequence>LEKVTQHRAARIFTSPDIIRTIKSRRLRWAGHVARIGESRNAYRVLVGRPDGKRPLGTPRRRWEDNIKMDLREVGYDGRDWINLAQDRDQWRAFVRAAMNLGVAMQTKLVSQQPPEYHAWSRLSTVTSFDPGSTVAVGMADNGLALKEVDHFSPISLLIESLVEQLCKLLVNTPRQRKKLYNVICRKLHQMNLIDQSYNIEEFEFMRSHYQRALFHLLTVAKSVTTISANDNNVLVQLPRYDFNATETVLTSDWSRYSTEYEELEYIARGGFGRVYKARNKLDGVEYAIKKICLQAETWTLNKDLCTQIVIFEKKILRRIFGAVKVDDGWKNRYNEELYEMYKETDVESFVRLSTLRYHNISRFLRNLREVKMLAKLNHPNIVMYKAAWLEPITSTSNSRIADEDVSDRSDAAIPHPTTSRKCDSHSSADDSSSIVFKNSDSISICKEETNNNSTSISEAGRIEFHQQHSKVTSLATSHESSCTTDDSDVSVEKVLVKYQGASERLVNFWKLENAPVQQDWAMLYVQMQLCERTLKEWLDWRNAQTPPVVDLKQSVAIFQQIVSGVCYIHSQNIVHHDIKIRRNYSSKVLESTTANGFIAKCKALDNNNNNNNNNIASEELLLMVPNNIFVNHSLAQVQVGDFGLACFLQHSPDDVTLLAQPPTELSTRHKGEIGTKLYAAPEQLRGKCNPKSDLYSLGIVLFELLQPFSTDMERVKLTTKLRSGHVPSELSVMAPKLAQLITLLVSTSPTDRPSAEELQTMLVPLIKETNDAENIDNKNETIQQLLAVISQRDREIEELRQQLQLLEASGSKNPSPNPQTGGPPLIGCPRLLIQYIRSYRENAEILLEASKTIGLEVNPEKTKYMIMSRDENIVRNGTIKIGDLSFEEVEKFKYLGATVTNINDTREEIKHRINMENACYYSVEKLLSSSLLSKNLKVRIYKTVILPVVLCGCETWTLTLRGKHRLRVFENKVLRKIFGAKRDEVTGECRKLHNAELHTLYSSSDIIRNIKSRRLRWAGHAAGMGESRNAYRVLVGRRREKDLGEAET</sequence>
<feature type="non-terminal residue" evidence="11">
    <location>
        <position position="1"/>
    </location>
</feature>
<keyword evidence="12" id="KW-1185">Reference proteome</keyword>
<proteinExistence type="predicted"/>
<dbReference type="Pfam" id="PF00069">
    <property type="entry name" value="Pkinase"/>
    <property type="match status" value="1"/>
</dbReference>
<dbReference type="Pfam" id="PF22949">
    <property type="entry name" value="HRI2_3H"/>
    <property type="match status" value="1"/>
</dbReference>
<dbReference type="Proteomes" id="UP001148838">
    <property type="component" value="Unassembled WGS sequence"/>
</dbReference>
<evidence type="ECO:0000256" key="7">
    <source>
        <dbReference type="ARBA" id="ARBA00022840"/>
    </source>
</evidence>